<reference evidence="1" key="2">
    <citation type="journal article" date="2015" name="Fish Shellfish Immunol.">
        <title>Early steps in the European eel (Anguilla anguilla)-Vibrio vulnificus interaction in the gills: Role of the RtxA13 toxin.</title>
        <authorList>
            <person name="Callol A."/>
            <person name="Pajuelo D."/>
            <person name="Ebbesson L."/>
            <person name="Teles M."/>
            <person name="MacKenzie S."/>
            <person name="Amaro C."/>
        </authorList>
    </citation>
    <scope>NUCLEOTIDE SEQUENCE</scope>
</reference>
<dbReference type="AlphaFoldDB" id="A0A0E9VGC6"/>
<proteinExistence type="predicted"/>
<sequence>MIPQSNPNAAEFVSCRSVIRSSVHKQHRHQVQQQRPG</sequence>
<dbReference type="EMBL" id="GBXM01031435">
    <property type="protein sequence ID" value="JAH77142.1"/>
    <property type="molecule type" value="Transcribed_RNA"/>
</dbReference>
<name>A0A0E9VGC6_ANGAN</name>
<evidence type="ECO:0000313" key="1">
    <source>
        <dbReference type="EMBL" id="JAH77142.1"/>
    </source>
</evidence>
<reference evidence="1" key="1">
    <citation type="submission" date="2014-11" db="EMBL/GenBank/DDBJ databases">
        <authorList>
            <person name="Amaro Gonzalez C."/>
        </authorList>
    </citation>
    <scope>NUCLEOTIDE SEQUENCE</scope>
</reference>
<accession>A0A0E9VGC6</accession>
<protein>
    <submittedName>
        <fullName evidence="1">Uncharacterized protein</fullName>
    </submittedName>
</protein>
<organism evidence="1">
    <name type="scientific">Anguilla anguilla</name>
    <name type="common">European freshwater eel</name>
    <name type="synonym">Muraena anguilla</name>
    <dbReference type="NCBI Taxonomy" id="7936"/>
    <lineage>
        <taxon>Eukaryota</taxon>
        <taxon>Metazoa</taxon>
        <taxon>Chordata</taxon>
        <taxon>Craniata</taxon>
        <taxon>Vertebrata</taxon>
        <taxon>Euteleostomi</taxon>
        <taxon>Actinopterygii</taxon>
        <taxon>Neopterygii</taxon>
        <taxon>Teleostei</taxon>
        <taxon>Anguilliformes</taxon>
        <taxon>Anguillidae</taxon>
        <taxon>Anguilla</taxon>
    </lineage>
</organism>